<gene>
    <name evidence="2" type="ORF">SAMN05421541_101645</name>
</gene>
<keyword evidence="2" id="KW-0430">Lectin</keyword>
<dbReference type="Pfam" id="PF13385">
    <property type="entry name" value="Laminin_G_3"/>
    <property type="match status" value="1"/>
</dbReference>
<keyword evidence="1" id="KW-0732">Signal</keyword>
<sequence>MRFFRRFLVTALLIALSTAVAVTVRRPGRTVPAVWMVPSGPPAVTIARYGFEGAQPWGDLTPFTRNGAQARRIPHGDGVAVRFPAPCHREPCRRMILRALSRPALNPGRALFSFGATVRLSPRDTTDGQNVLQKGYAAEGSQYKLQIDGLAGHPSCVLVGEDSRAIHVAVADVGVADGAWHTIGCRRGRDTLTILVDGAPRAAAGIPAALRIDNAMSLNLGGKSAHGDNDQFHGALDDVWITKP</sequence>
<feature type="signal peptide" evidence="1">
    <location>
        <begin position="1"/>
        <end position="21"/>
    </location>
</feature>
<dbReference type="InterPro" id="IPR013320">
    <property type="entry name" value="ConA-like_dom_sf"/>
</dbReference>
<dbReference type="RefSeq" id="WP_093609678.1">
    <property type="nucleotide sequence ID" value="NZ_BOMT01000010.1"/>
</dbReference>
<accession>A0A1I2ACV5</accession>
<protein>
    <submittedName>
        <fullName evidence="2">Concanavalin A-like lectin/glucanases superfamily protein</fullName>
    </submittedName>
</protein>
<dbReference type="OrthoDB" id="5506986at2"/>
<evidence type="ECO:0000313" key="3">
    <source>
        <dbReference type="Proteomes" id="UP000199645"/>
    </source>
</evidence>
<feature type="chain" id="PRO_5011675718" evidence="1">
    <location>
        <begin position="22"/>
        <end position="244"/>
    </location>
</feature>
<keyword evidence="3" id="KW-1185">Reference proteome</keyword>
<organism evidence="2 3">
    <name type="scientific">Actinoplanes philippinensis</name>
    <dbReference type="NCBI Taxonomy" id="35752"/>
    <lineage>
        <taxon>Bacteria</taxon>
        <taxon>Bacillati</taxon>
        <taxon>Actinomycetota</taxon>
        <taxon>Actinomycetes</taxon>
        <taxon>Micromonosporales</taxon>
        <taxon>Micromonosporaceae</taxon>
        <taxon>Actinoplanes</taxon>
    </lineage>
</organism>
<proteinExistence type="predicted"/>
<dbReference type="EMBL" id="FONV01000001">
    <property type="protein sequence ID" value="SFE41835.1"/>
    <property type="molecule type" value="Genomic_DNA"/>
</dbReference>
<name>A0A1I2ACV5_9ACTN</name>
<evidence type="ECO:0000313" key="2">
    <source>
        <dbReference type="EMBL" id="SFE41835.1"/>
    </source>
</evidence>
<dbReference type="AlphaFoldDB" id="A0A1I2ACV5"/>
<evidence type="ECO:0000256" key="1">
    <source>
        <dbReference type="SAM" id="SignalP"/>
    </source>
</evidence>
<dbReference type="STRING" id="35752.SAMN05421541_101645"/>
<dbReference type="Proteomes" id="UP000199645">
    <property type="component" value="Unassembled WGS sequence"/>
</dbReference>
<dbReference type="SUPFAM" id="SSF49899">
    <property type="entry name" value="Concanavalin A-like lectins/glucanases"/>
    <property type="match status" value="1"/>
</dbReference>
<reference evidence="2 3" key="1">
    <citation type="submission" date="2016-10" db="EMBL/GenBank/DDBJ databases">
        <authorList>
            <person name="de Groot N.N."/>
        </authorList>
    </citation>
    <scope>NUCLEOTIDE SEQUENCE [LARGE SCALE GENOMIC DNA]</scope>
    <source>
        <strain evidence="2 3">DSM 43019</strain>
    </source>
</reference>
<dbReference type="GO" id="GO:0030246">
    <property type="term" value="F:carbohydrate binding"/>
    <property type="evidence" value="ECO:0007669"/>
    <property type="project" value="UniProtKB-KW"/>
</dbReference>
<dbReference type="Gene3D" id="2.60.120.200">
    <property type="match status" value="1"/>
</dbReference>